<feature type="binding site" evidence="7">
    <location>
        <position position="120"/>
    </location>
    <ligand>
        <name>Zn(2+)</name>
        <dbReference type="ChEBI" id="CHEBI:29105"/>
        <note>catalytic</note>
    </ligand>
</feature>
<evidence type="ECO:0000256" key="1">
    <source>
        <dbReference type="ARBA" id="ARBA00010875"/>
    </source>
</evidence>
<keyword evidence="2 7" id="KW-0540">Nuclease</keyword>
<dbReference type="GO" id="GO:0004521">
    <property type="term" value="F:RNA endonuclease activity"/>
    <property type="evidence" value="ECO:0007669"/>
    <property type="project" value="UniProtKB-UniRule"/>
</dbReference>
<dbReference type="PANTHER" id="PTHR46986">
    <property type="entry name" value="ENDORIBONUCLEASE YBEY, CHLOROPLASTIC"/>
    <property type="match status" value="1"/>
</dbReference>
<keyword evidence="5 7" id="KW-0378">Hydrolase</keyword>
<dbReference type="AlphaFoldDB" id="A0A8J2UG28"/>
<accession>A0A8J2UG28</accession>
<dbReference type="EC" id="3.1.-.-" evidence="7"/>
<dbReference type="Pfam" id="PF02130">
    <property type="entry name" value="YbeY"/>
    <property type="match status" value="1"/>
</dbReference>
<dbReference type="HAMAP" id="MF_00009">
    <property type="entry name" value="Endoribonucl_YbeY"/>
    <property type="match status" value="1"/>
</dbReference>
<name>A0A8J2UG28_9BACT</name>
<dbReference type="NCBIfam" id="TIGR00043">
    <property type="entry name" value="rRNA maturation RNase YbeY"/>
    <property type="match status" value="1"/>
</dbReference>
<keyword evidence="7" id="KW-0690">Ribosome biogenesis</keyword>
<evidence type="ECO:0000256" key="2">
    <source>
        <dbReference type="ARBA" id="ARBA00022722"/>
    </source>
</evidence>
<dbReference type="EMBL" id="BMJC01000004">
    <property type="protein sequence ID" value="GGB10744.1"/>
    <property type="molecule type" value="Genomic_DNA"/>
</dbReference>
<sequence length="143" mass="16762">MNNPIIQFNFLESISLADRKRLKRFIASLFKKEATALAELNYIFCSDEYLLEINRQFLHHDYYTDIITFDLSEADHLINAEIYISVDRVKDNAAHFGASVKRELHRVIFHGALHLCGYGDKTEKEQAIMRKMEEKYLAAYLNQ</sequence>
<dbReference type="GO" id="GO:0005737">
    <property type="term" value="C:cytoplasm"/>
    <property type="evidence" value="ECO:0007669"/>
    <property type="project" value="UniProtKB-SubCell"/>
</dbReference>
<dbReference type="Proteomes" id="UP000607559">
    <property type="component" value="Unassembled WGS sequence"/>
</dbReference>
<organism evidence="8 9">
    <name type="scientific">Puia dinghuensis</name>
    <dbReference type="NCBI Taxonomy" id="1792502"/>
    <lineage>
        <taxon>Bacteria</taxon>
        <taxon>Pseudomonadati</taxon>
        <taxon>Bacteroidota</taxon>
        <taxon>Chitinophagia</taxon>
        <taxon>Chitinophagales</taxon>
        <taxon>Chitinophagaceae</taxon>
        <taxon>Puia</taxon>
    </lineage>
</organism>
<dbReference type="GO" id="GO:0008270">
    <property type="term" value="F:zinc ion binding"/>
    <property type="evidence" value="ECO:0007669"/>
    <property type="project" value="UniProtKB-UniRule"/>
</dbReference>
<dbReference type="GO" id="GO:0004222">
    <property type="term" value="F:metalloendopeptidase activity"/>
    <property type="evidence" value="ECO:0007669"/>
    <property type="project" value="InterPro"/>
</dbReference>
<keyword evidence="7" id="KW-0698">rRNA processing</keyword>
<dbReference type="InterPro" id="IPR002036">
    <property type="entry name" value="YbeY"/>
</dbReference>
<comment type="cofactor">
    <cofactor evidence="7">
        <name>Zn(2+)</name>
        <dbReference type="ChEBI" id="CHEBI:29105"/>
    </cofactor>
    <text evidence="7">Binds 1 zinc ion.</text>
</comment>
<proteinExistence type="inferred from homology"/>
<dbReference type="Gene3D" id="3.40.390.30">
    <property type="entry name" value="Metalloproteases ('zincins'), catalytic domain"/>
    <property type="match status" value="1"/>
</dbReference>
<evidence type="ECO:0000313" key="9">
    <source>
        <dbReference type="Proteomes" id="UP000607559"/>
    </source>
</evidence>
<comment type="subcellular location">
    <subcellularLocation>
        <location evidence="7">Cytoplasm</location>
    </subcellularLocation>
</comment>
<evidence type="ECO:0000256" key="5">
    <source>
        <dbReference type="ARBA" id="ARBA00022801"/>
    </source>
</evidence>
<keyword evidence="7" id="KW-0963">Cytoplasm</keyword>
<keyword evidence="6 7" id="KW-0862">Zinc</keyword>
<comment type="function">
    <text evidence="7">Single strand-specific metallo-endoribonuclease involved in late-stage 70S ribosome quality control and in maturation of the 3' terminus of the 16S rRNA.</text>
</comment>
<keyword evidence="3 7" id="KW-0479">Metal-binding</keyword>
<dbReference type="RefSeq" id="WP_188934607.1">
    <property type="nucleotide sequence ID" value="NZ_BMJC01000004.1"/>
</dbReference>
<comment type="caution">
    <text evidence="8">The sequence shown here is derived from an EMBL/GenBank/DDBJ whole genome shotgun (WGS) entry which is preliminary data.</text>
</comment>
<dbReference type="InterPro" id="IPR023091">
    <property type="entry name" value="MetalPrtase_cat_dom_sf_prd"/>
</dbReference>
<reference evidence="8" key="2">
    <citation type="submission" date="2020-09" db="EMBL/GenBank/DDBJ databases">
        <authorList>
            <person name="Sun Q."/>
            <person name="Zhou Y."/>
        </authorList>
    </citation>
    <scope>NUCLEOTIDE SEQUENCE</scope>
    <source>
        <strain evidence="8">CGMCC 1.15448</strain>
    </source>
</reference>
<feature type="binding site" evidence="7">
    <location>
        <position position="114"/>
    </location>
    <ligand>
        <name>Zn(2+)</name>
        <dbReference type="ChEBI" id="CHEBI:29105"/>
        <note>catalytic</note>
    </ligand>
</feature>
<dbReference type="PANTHER" id="PTHR46986:SF1">
    <property type="entry name" value="ENDORIBONUCLEASE YBEY, CHLOROPLASTIC"/>
    <property type="match status" value="1"/>
</dbReference>
<evidence type="ECO:0000256" key="3">
    <source>
        <dbReference type="ARBA" id="ARBA00022723"/>
    </source>
</evidence>
<evidence type="ECO:0000256" key="7">
    <source>
        <dbReference type="HAMAP-Rule" id="MF_00009"/>
    </source>
</evidence>
<dbReference type="GO" id="GO:0006364">
    <property type="term" value="P:rRNA processing"/>
    <property type="evidence" value="ECO:0007669"/>
    <property type="project" value="UniProtKB-UniRule"/>
</dbReference>
<evidence type="ECO:0000313" key="8">
    <source>
        <dbReference type="EMBL" id="GGB10744.1"/>
    </source>
</evidence>
<dbReference type="SUPFAM" id="SSF55486">
    <property type="entry name" value="Metalloproteases ('zincins'), catalytic domain"/>
    <property type="match status" value="1"/>
</dbReference>
<reference evidence="8" key="1">
    <citation type="journal article" date="2014" name="Int. J. Syst. Evol. Microbiol.">
        <title>Complete genome sequence of Corynebacterium casei LMG S-19264T (=DSM 44701T), isolated from a smear-ripened cheese.</title>
        <authorList>
            <consortium name="US DOE Joint Genome Institute (JGI-PGF)"/>
            <person name="Walter F."/>
            <person name="Albersmeier A."/>
            <person name="Kalinowski J."/>
            <person name="Ruckert C."/>
        </authorList>
    </citation>
    <scope>NUCLEOTIDE SEQUENCE</scope>
    <source>
        <strain evidence="8">CGMCC 1.15448</strain>
    </source>
</reference>
<feature type="binding site" evidence="7">
    <location>
        <position position="110"/>
    </location>
    <ligand>
        <name>Zn(2+)</name>
        <dbReference type="ChEBI" id="CHEBI:29105"/>
        <note>catalytic</note>
    </ligand>
</feature>
<gene>
    <name evidence="7 8" type="primary">ybeY</name>
    <name evidence="8" type="ORF">GCM10011511_37890</name>
</gene>
<evidence type="ECO:0000256" key="6">
    <source>
        <dbReference type="ARBA" id="ARBA00022833"/>
    </source>
</evidence>
<protein>
    <recommendedName>
        <fullName evidence="7">Endoribonuclease YbeY</fullName>
        <ecNumber evidence="7">3.1.-.-</ecNumber>
    </recommendedName>
</protein>
<comment type="similarity">
    <text evidence="1 7">Belongs to the endoribonuclease YbeY family.</text>
</comment>
<keyword evidence="4 7" id="KW-0255">Endonuclease</keyword>
<evidence type="ECO:0000256" key="4">
    <source>
        <dbReference type="ARBA" id="ARBA00022759"/>
    </source>
</evidence>
<keyword evidence="9" id="KW-1185">Reference proteome</keyword>